<proteinExistence type="predicted"/>
<dbReference type="Proteomes" id="UP001170624">
    <property type="component" value="Unassembled WGS sequence"/>
</dbReference>
<evidence type="ECO:0000313" key="5">
    <source>
        <dbReference type="EMBL" id="MDO6545307.1"/>
    </source>
</evidence>
<keyword evidence="1" id="KW-0805">Transcription regulation</keyword>
<protein>
    <submittedName>
        <fullName evidence="5">AraC family transcriptional regulator</fullName>
    </submittedName>
</protein>
<dbReference type="InterPro" id="IPR020449">
    <property type="entry name" value="Tscrpt_reg_AraC-type_HTH"/>
</dbReference>
<gene>
    <name evidence="5" type="ORF">Q4568_22445</name>
</gene>
<evidence type="ECO:0000256" key="3">
    <source>
        <dbReference type="ARBA" id="ARBA00023163"/>
    </source>
</evidence>
<comment type="caution">
    <text evidence="5">The sequence shown here is derived from an EMBL/GenBank/DDBJ whole genome shotgun (WGS) entry which is preliminary data.</text>
</comment>
<dbReference type="SUPFAM" id="SSF46689">
    <property type="entry name" value="Homeodomain-like"/>
    <property type="match status" value="1"/>
</dbReference>
<evidence type="ECO:0000256" key="2">
    <source>
        <dbReference type="ARBA" id="ARBA00023125"/>
    </source>
</evidence>
<evidence type="ECO:0000256" key="1">
    <source>
        <dbReference type="ARBA" id="ARBA00023015"/>
    </source>
</evidence>
<dbReference type="EMBL" id="JAUOPU010000046">
    <property type="protein sequence ID" value="MDO6545307.1"/>
    <property type="molecule type" value="Genomic_DNA"/>
</dbReference>
<dbReference type="AlphaFoldDB" id="A0AAW7Y9N3"/>
<keyword evidence="2" id="KW-0238">DNA-binding</keyword>
<dbReference type="GO" id="GO:0043565">
    <property type="term" value="F:sequence-specific DNA binding"/>
    <property type="evidence" value="ECO:0007669"/>
    <property type="project" value="InterPro"/>
</dbReference>
<accession>A0AAW7Y9N3</accession>
<dbReference type="Gene3D" id="1.10.10.60">
    <property type="entry name" value="Homeodomain-like"/>
    <property type="match status" value="1"/>
</dbReference>
<dbReference type="PRINTS" id="PR00032">
    <property type="entry name" value="HTHARAC"/>
</dbReference>
<dbReference type="SMART" id="SM00342">
    <property type="entry name" value="HTH_ARAC"/>
    <property type="match status" value="1"/>
</dbReference>
<feature type="domain" description="HTH araC/xylS-type" evidence="4">
    <location>
        <begin position="45"/>
        <end position="142"/>
    </location>
</feature>
<organism evidence="5 6">
    <name type="scientific">Photobacterium sanguinicancri</name>
    <dbReference type="NCBI Taxonomy" id="875932"/>
    <lineage>
        <taxon>Bacteria</taxon>
        <taxon>Pseudomonadati</taxon>
        <taxon>Pseudomonadota</taxon>
        <taxon>Gammaproteobacteria</taxon>
        <taxon>Vibrionales</taxon>
        <taxon>Vibrionaceae</taxon>
        <taxon>Photobacterium</taxon>
    </lineage>
</organism>
<sequence>MTTSGNIFTNHKHGYIPIKANLDSIAEKVKISQLTSRTIDTSSLERLQIAIDTFIEHEDLGLTFISDIFGCSKRNIQRILKDHGTNFQETIKKQKNEHAITLLNENISIIDIAQRLGYNDPSNFTRAFKKHLGVSPSLYRQT</sequence>
<reference evidence="5" key="1">
    <citation type="submission" date="2023-07" db="EMBL/GenBank/DDBJ databases">
        <title>Genome content predicts the carbon catabolic preferences of heterotrophic bacteria.</title>
        <authorList>
            <person name="Gralka M."/>
        </authorList>
    </citation>
    <scope>NUCLEOTIDE SEQUENCE</scope>
    <source>
        <strain evidence="5">G2M05</strain>
    </source>
</reference>
<name>A0AAW7Y9N3_9GAMM</name>
<dbReference type="GO" id="GO:0003700">
    <property type="term" value="F:DNA-binding transcription factor activity"/>
    <property type="evidence" value="ECO:0007669"/>
    <property type="project" value="InterPro"/>
</dbReference>
<dbReference type="InterPro" id="IPR009057">
    <property type="entry name" value="Homeodomain-like_sf"/>
</dbReference>
<evidence type="ECO:0000259" key="4">
    <source>
        <dbReference type="PROSITE" id="PS01124"/>
    </source>
</evidence>
<evidence type="ECO:0000313" key="6">
    <source>
        <dbReference type="Proteomes" id="UP001170624"/>
    </source>
</evidence>
<dbReference type="PANTHER" id="PTHR43280:SF28">
    <property type="entry name" value="HTH-TYPE TRANSCRIPTIONAL ACTIVATOR RHAS"/>
    <property type="match status" value="1"/>
</dbReference>
<dbReference type="Pfam" id="PF12833">
    <property type="entry name" value="HTH_18"/>
    <property type="match status" value="1"/>
</dbReference>
<keyword evidence="3" id="KW-0804">Transcription</keyword>
<dbReference type="RefSeq" id="WP_261858409.1">
    <property type="nucleotide sequence ID" value="NZ_AP024851.1"/>
</dbReference>
<dbReference type="PROSITE" id="PS01124">
    <property type="entry name" value="HTH_ARAC_FAMILY_2"/>
    <property type="match status" value="1"/>
</dbReference>
<dbReference type="PANTHER" id="PTHR43280">
    <property type="entry name" value="ARAC-FAMILY TRANSCRIPTIONAL REGULATOR"/>
    <property type="match status" value="1"/>
</dbReference>
<dbReference type="InterPro" id="IPR018060">
    <property type="entry name" value="HTH_AraC"/>
</dbReference>